<keyword evidence="3" id="KW-1185">Reference proteome</keyword>
<protein>
    <submittedName>
        <fullName evidence="2">Uncharacterized protein</fullName>
    </submittedName>
</protein>
<sequence>MTKASKKPAGRKTVKIHTKPLTPHQVPSISDNEDTLSLVDIPTSQRLDNAYSE</sequence>
<dbReference type="Proteomes" id="UP000235371">
    <property type="component" value="Unassembled WGS sequence"/>
</dbReference>
<dbReference type="AlphaFoldDB" id="A0A2J6TVN2"/>
<evidence type="ECO:0000313" key="3">
    <source>
        <dbReference type="Proteomes" id="UP000235371"/>
    </source>
</evidence>
<gene>
    <name evidence="2" type="ORF">K444DRAFT_606051</name>
</gene>
<reference evidence="2 3" key="1">
    <citation type="submission" date="2016-04" db="EMBL/GenBank/DDBJ databases">
        <title>A degradative enzymes factory behind the ericoid mycorrhizal symbiosis.</title>
        <authorList>
            <consortium name="DOE Joint Genome Institute"/>
            <person name="Martino E."/>
            <person name="Morin E."/>
            <person name="Grelet G."/>
            <person name="Kuo A."/>
            <person name="Kohler A."/>
            <person name="Daghino S."/>
            <person name="Barry K."/>
            <person name="Choi C."/>
            <person name="Cichocki N."/>
            <person name="Clum A."/>
            <person name="Copeland A."/>
            <person name="Hainaut M."/>
            <person name="Haridas S."/>
            <person name="Labutti K."/>
            <person name="Lindquist E."/>
            <person name="Lipzen A."/>
            <person name="Khouja H.-R."/>
            <person name="Murat C."/>
            <person name="Ohm R."/>
            <person name="Olson A."/>
            <person name="Spatafora J."/>
            <person name="Veneault-Fourrey C."/>
            <person name="Henrissat B."/>
            <person name="Grigoriev I."/>
            <person name="Martin F."/>
            <person name="Perotto S."/>
        </authorList>
    </citation>
    <scope>NUCLEOTIDE SEQUENCE [LARGE SCALE GENOMIC DNA]</scope>
    <source>
        <strain evidence="2 3">E</strain>
    </source>
</reference>
<dbReference type="RefSeq" id="XP_024744008.1">
    <property type="nucleotide sequence ID" value="XM_024878913.1"/>
</dbReference>
<evidence type="ECO:0000313" key="2">
    <source>
        <dbReference type="EMBL" id="PMD67104.1"/>
    </source>
</evidence>
<dbReference type="GeneID" id="36586990"/>
<organism evidence="2 3">
    <name type="scientific">Hyaloscypha bicolor E</name>
    <dbReference type="NCBI Taxonomy" id="1095630"/>
    <lineage>
        <taxon>Eukaryota</taxon>
        <taxon>Fungi</taxon>
        <taxon>Dikarya</taxon>
        <taxon>Ascomycota</taxon>
        <taxon>Pezizomycotina</taxon>
        <taxon>Leotiomycetes</taxon>
        <taxon>Helotiales</taxon>
        <taxon>Hyaloscyphaceae</taxon>
        <taxon>Hyaloscypha</taxon>
        <taxon>Hyaloscypha bicolor</taxon>
    </lineage>
</organism>
<dbReference type="InParanoid" id="A0A2J6TVN2"/>
<name>A0A2J6TVN2_9HELO</name>
<accession>A0A2J6TVN2</accession>
<proteinExistence type="predicted"/>
<dbReference type="EMBL" id="KZ613740">
    <property type="protein sequence ID" value="PMD67104.1"/>
    <property type="molecule type" value="Genomic_DNA"/>
</dbReference>
<feature type="region of interest" description="Disordered" evidence="1">
    <location>
        <begin position="1"/>
        <end position="36"/>
    </location>
</feature>
<feature type="compositionally biased region" description="Basic residues" evidence="1">
    <location>
        <begin position="1"/>
        <end position="18"/>
    </location>
</feature>
<evidence type="ECO:0000256" key="1">
    <source>
        <dbReference type="SAM" id="MobiDB-lite"/>
    </source>
</evidence>